<dbReference type="STRING" id="317619.GCA_000332315_00727"/>
<evidence type="ECO:0000313" key="2">
    <source>
        <dbReference type="Proteomes" id="UP000034681"/>
    </source>
</evidence>
<evidence type="ECO:0000313" key="1">
    <source>
        <dbReference type="EMBL" id="KKJ00051.1"/>
    </source>
</evidence>
<dbReference type="OrthoDB" id="5515339at2"/>
<sequence length="173" mass="19179">MQPVFGTGWTRKGFSLLWDVTALSKIVESDQVISMRRFFGLVGQWQDDLPAANGDALVVAGLDASLDALTPDDASQWLEETLRPAILSFQDEYEGDAALIFWLPGGRPRIEVQRATNTYLWLCGQPYRNQQLPLGQALWAGAEADARHIMAGSDPQADLEGRDWIGLHLPRIS</sequence>
<keyword evidence="2" id="KW-1185">Reference proteome</keyword>
<organism evidence="1 2">
    <name type="scientific">Prochlorothrix hollandica PCC 9006 = CALU 1027</name>
    <dbReference type="NCBI Taxonomy" id="317619"/>
    <lineage>
        <taxon>Bacteria</taxon>
        <taxon>Bacillati</taxon>
        <taxon>Cyanobacteriota</taxon>
        <taxon>Cyanophyceae</taxon>
        <taxon>Prochlorotrichales</taxon>
        <taxon>Prochlorotrichaceae</taxon>
        <taxon>Prochlorothrix</taxon>
    </lineage>
</organism>
<dbReference type="EMBL" id="AJTX02000004">
    <property type="protein sequence ID" value="KKJ00051.1"/>
    <property type="molecule type" value="Genomic_DNA"/>
</dbReference>
<dbReference type="RefSeq" id="WP_017711366.1">
    <property type="nucleotide sequence ID" value="NZ_KB235933.1"/>
</dbReference>
<gene>
    <name evidence="1" type="ORF">PROH_09825</name>
</gene>
<reference evidence="1" key="1">
    <citation type="submission" date="2012-04" db="EMBL/GenBank/DDBJ databases">
        <authorList>
            <person name="Borisov I.G."/>
            <person name="Ivanikova N.V."/>
            <person name="Pinevich A.V."/>
        </authorList>
    </citation>
    <scope>NUCLEOTIDE SEQUENCE</scope>
    <source>
        <strain evidence="1">CALU 1027</strain>
    </source>
</reference>
<accession>A0A0M2PU40</accession>
<dbReference type="eggNOG" id="ENOG502ZBNP">
    <property type="taxonomic scope" value="Bacteria"/>
</dbReference>
<dbReference type="AlphaFoldDB" id="A0A0M2PU40"/>
<protein>
    <submittedName>
        <fullName evidence="1">Uncharacterized protein</fullName>
    </submittedName>
</protein>
<dbReference type="Proteomes" id="UP000034681">
    <property type="component" value="Unassembled WGS sequence"/>
</dbReference>
<name>A0A0M2PU40_PROHO</name>
<comment type="caution">
    <text evidence="1">The sequence shown here is derived from an EMBL/GenBank/DDBJ whole genome shotgun (WGS) entry which is preliminary data.</text>
</comment>
<proteinExistence type="predicted"/>